<dbReference type="EMBL" id="JACOON010000006">
    <property type="protein sequence ID" value="MBC5648951.1"/>
    <property type="molecule type" value="Genomic_DNA"/>
</dbReference>
<keyword evidence="1" id="KW-0812">Transmembrane</keyword>
<dbReference type="Proteomes" id="UP000606889">
    <property type="component" value="Unassembled WGS sequence"/>
</dbReference>
<accession>A0ABR7EHU7</accession>
<reference evidence="2 3" key="1">
    <citation type="submission" date="2020-08" db="EMBL/GenBank/DDBJ databases">
        <title>Genome public.</title>
        <authorList>
            <person name="Liu C."/>
            <person name="Sun Q."/>
        </authorList>
    </citation>
    <scope>NUCLEOTIDE SEQUENCE [LARGE SCALE GENOMIC DNA]</scope>
    <source>
        <strain evidence="2 3">NSJ-35</strain>
    </source>
</reference>
<evidence type="ECO:0000256" key="1">
    <source>
        <dbReference type="SAM" id="Phobius"/>
    </source>
</evidence>
<dbReference type="RefSeq" id="WP_186858407.1">
    <property type="nucleotide sequence ID" value="NZ_JACOON010000006.1"/>
</dbReference>
<feature type="transmembrane region" description="Helical" evidence="1">
    <location>
        <begin position="100"/>
        <end position="123"/>
    </location>
</feature>
<proteinExistence type="predicted"/>
<protein>
    <submittedName>
        <fullName evidence="2">Uncharacterized protein</fullName>
    </submittedName>
</protein>
<comment type="caution">
    <text evidence="2">The sequence shown here is derived from an EMBL/GenBank/DDBJ whole genome shotgun (WGS) entry which is preliminary data.</text>
</comment>
<feature type="transmembrane region" description="Helical" evidence="1">
    <location>
        <begin position="6"/>
        <end position="26"/>
    </location>
</feature>
<name>A0ABR7EHU7_9FIRM</name>
<keyword evidence="1" id="KW-0472">Membrane</keyword>
<sequence length="126" mass="14039">MGATVFIILIIIGIVSAMNGAMGSALKKHPHLRKPRIILWILLGIGIGYLGIEAIYAIYNTAFYEIEILYMLLMLMAGIGYFAADVFLAAYGFQKAYSYYIALAAFFFGYSVWFLLFGILMLINAI</sequence>
<keyword evidence="1" id="KW-1133">Transmembrane helix</keyword>
<keyword evidence="3" id="KW-1185">Reference proteome</keyword>
<evidence type="ECO:0000313" key="2">
    <source>
        <dbReference type="EMBL" id="MBC5648951.1"/>
    </source>
</evidence>
<organism evidence="2 3">
    <name type="scientific">Christensenella tenuis</name>
    <dbReference type="NCBI Taxonomy" id="2763033"/>
    <lineage>
        <taxon>Bacteria</taxon>
        <taxon>Bacillati</taxon>
        <taxon>Bacillota</taxon>
        <taxon>Clostridia</taxon>
        <taxon>Christensenellales</taxon>
        <taxon>Christensenellaceae</taxon>
        <taxon>Christensenella</taxon>
    </lineage>
</organism>
<gene>
    <name evidence="2" type="ORF">H8S18_11435</name>
</gene>
<evidence type="ECO:0000313" key="3">
    <source>
        <dbReference type="Proteomes" id="UP000606889"/>
    </source>
</evidence>
<feature type="transmembrane region" description="Helical" evidence="1">
    <location>
        <begin position="38"/>
        <end position="59"/>
    </location>
</feature>
<feature type="transmembrane region" description="Helical" evidence="1">
    <location>
        <begin position="71"/>
        <end position="93"/>
    </location>
</feature>